<feature type="region of interest" description="Disordered" evidence="1">
    <location>
        <begin position="1"/>
        <end position="21"/>
    </location>
</feature>
<feature type="transmembrane region" description="Helical" evidence="2">
    <location>
        <begin position="88"/>
        <end position="113"/>
    </location>
</feature>
<evidence type="ECO:0000313" key="4">
    <source>
        <dbReference type="Proteomes" id="UP001396898"/>
    </source>
</evidence>
<dbReference type="GO" id="GO:0008233">
    <property type="term" value="F:peptidase activity"/>
    <property type="evidence" value="ECO:0007669"/>
    <property type="project" value="UniProtKB-KW"/>
</dbReference>
<evidence type="ECO:0000313" key="3">
    <source>
        <dbReference type="EMBL" id="KAK8013020.1"/>
    </source>
</evidence>
<sequence>MHGNEAPEPLPKPESQPPEALHLRENCNLPNHRLPGASSTWTYHDGQVEPIARADYSTLSSASQVGATRCLPPKKRQKKICGIKRSTFILSLVLGFIVVGAAVGGAVSGSLAARQAFAACSPTASPPTSSYFSIPTAGVAVEVDLDCNKYPGYKPYPVDAGTATATFTPSCGTDWPDPAQDILALTSYTEVDCMKACAAYNHARGATECIAAVFIADVSYAADHYFGNCWIKNATNNQQVKSDRYLAAKLSPTSKKLE</sequence>
<organism evidence="3 4">
    <name type="scientific">Apiospora marii</name>
    <dbReference type="NCBI Taxonomy" id="335849"/>
    <lineage>
        <taxon>Eukaryota</taxon>
        <taxon>Fungi</taxon>
        <taxon>Dikarya</taxon>
        <taxon>Ascomycota</taxon>
        <taxon>Pezizomycotina</taxon>
        <taxon>Sordariomycetes</taxon>
        <taxon>Xylariomycetidae</taxon>
        <taxon>Amphisphaeriales</taxon>
        <taxon>Apiosporaceae</taxon>
        <taxon>Apiospora</taxon>
    </lineage>
</organism>
<dbReference type="GO" id="GO:0006508">
    <property type="term" value="P:proteolysis"/>
    <property type="evidence" value="ECO:0007669"/>
    <property type="project" value="UniProtKB-KW"/>
</dbReference>
<keyword evidence="3" id="KW-0378">Hydrolase</keyword>
<proteinExistence type="predicted"/>
<protein>
    <submittedName>
        <fullName evidence="3">Eukaryotic aspartyl protease</fullName>
    </submittedName>
</protein>
<keyword evidence="4" id="KW-1185">Reference proteome</keyword>
<reference evidence="3 4" key="1">
    <citation type="submission" date="2023-01" db="EMBL/GenBank/DDBJ databases">
        <title>Analysis of 21 Apiospora genomes using comparative genomics revels a genus with tremendous synthesis potential of carbohydrate active enzymes and secondary metabolites.</title>
        <authorList>
            <person name="Sorensen T."/>
        </authorList>
    </citation>
    <scope>NUCLEOTIDE SEQUENCE [LARGE SCALE GENOMIC DNA]</scope>
    <source>
        <strain evidence="3 4">CBS 20057</strain>
    </source>
</reference>
<gene>
    <name evidence="3" type="ORF">PG991_010395</name>
</gene>
<evidence type="ECO:0000256" key="2">
    <source>
        <dbReference type="SAM" id="Phobius"/>
    </source>
</evidence>
<dbReference type="EMBL" id="JAQQWI010000015">
    <property type="protein sequence ID" value="KAK8013020.1"/>
    <property type="molecule type" value="Genomic_DNA"/>
</dbReference>
<evidence type="ECO:0000256" key="1">
    <source>
        <dbReference type="SAM" id="MobiDB-lite"/>
    </source>
</evidence>
<accession>A0ABR1RID9</accession>
<keyword evidence="3" id="KW-0645">Protease</keyword>
<comment type="caution">
    <text evidence="3">The sequence shown here is derived from an EMBL/GenBank/DDBJ whole genome shotgun (WGS) entry which is preliminary data.</text>
</comment>
<name>A0ABR1RID9_9PEZI</name>
<keyword evidence="2" id="KW-0472">Membrane</keyword>
<keyword evidence="2" id="KW-0812">Transmembrane</keyword>
<keyword evidence="2" id="KW-1133">Transmembrane helix</keyword>
<dbReference type="Proteomes" id="UP001396898">
    <property type="component" value="Unassembled WGS sequence"/>
</dbReference>